<dbReference type="PANTHER" id="PTHR12684">
    <property type="entry name" value="PUTATIVE PHOSPHOTRANSFERASE"/>
    <property type="match status" value="1"/>
</dbReference>
<dbReference type="InterPro" id="IPR042080">
    <property type="entry name" value="RNA_2'-PTrans_N"/>
</dbReference>
<dbReference type="SUPFAM" id="SSF56399">
    <property type="entry name" value="ADP-ribosylation"/>
    <property type="match status" value="1"/>
</dbReference>
<dbReference type="AlphaFoldDB" id="A0A221SXJ4"/>
<evidence type="ECO:0000256" key="2">
    <source>
        <dbReference type="ARBA" id="ARBA00022679"/>
    </source>
</evidence>
<keyword evidence="7" id="KW-1185">Reference proteome</keyword>
<dbReference type="GO" id="GO:0000215">
    <property type="term" value="F:tRNA 2'-phosphotransferase activity"/>
    <property type="evidence" value="ECO:0007669"/>
    <property type="project" value="TreeGrafter"/>
</dbReference>
<name>A0A221SXJ4_9DEIO</name>
<keyword evidence="3 5" id="KW-0520">NAD</keyword>
<dbReference type="InterPro" id="IPR042081">
    <property type="entry name" value="RNA_2'-PTrans_C"/>
</dbReference>
<proteinExistence type="inferred from homology"/>
<sequence length="173" mass="18619">MNDTQLSKRLAYLLRHAPHEAGLTLEPGGWVPLAPVLAHLRVRREDVERVVASSDKGRFALQGERIRANQGHSVPVDLHLAPLAPPATLYHGTHPGALDAIRAGGLRPMNRHHVHLSADPATARTVGARRGPPVILTVDAAGLHAAGHAFYRSENGVWLTAHVPPAFLHFPVA</sequence>
<dbReference type="GO" id="GO:0003950">
    <property type="term" value="F:NAD+ poly-ADP-ribosyltransferase activity"/>
    <property type="evidence" value="ECO:0007669"/>
    <property type="project" value="InterPro"/>
</dbReference>
<dbReference type="Pfam" id="PF01885">
    <property type="entry name" value="PTS_2-RNA"/>
    <property type="match status" value="1"/>
</dbReference>
<evidence type="ECO:0000256" key="5">
    <source>
        <dbReference type="HAMAP-Rule" id="MF_00299"/>
    </source>
</evidence>
<evidence type="ECO:0000313" key="6">
    <source>
        <dbReference type="EMBL" id="ASN81350.1"/>
    </source>
</evidence>
<dbReference type="KEGG" id="dfc:DFI_10270"/>
<evidence type="ECO:0000256" key="3">
    <source>
        <dbReference type="ARBA" id="ARBA00023027"/>
    </source>
</evidence>
<dbReference type="Gene3D" id="3.20.170.30">
    <property type="match status" value="1"/>
</dbReference>
<dbReference type="EC" id="2.7.1.-" evidence="5"/>
<evidence type="ECO:0000313" key="7">
    <source>
        <dbReference type="Proteomes" id="UP000259030"/>
    </source>
</evidence>
<dbReference type="Proteomes" id="UP000259030">
    <property type="component" value="Chromosome"/>
</dbReference>
<dbReference type="EMBL" id="CP021081">
    <property type="protein sequence ID" value="ASN81350.1"/>
    <property type="molecule type" value="Genomic_DNA"/>
</dbReference>
<keyword evidence="2 5" id="KW-0808">Transferase</keyword>
<evidence type="ECO:0000256" key="4">
    <source>
        <dbReference type="ARBA" id="ARBA00025212"/>
    </source>
</evidence>
<dbReference type="GO" id="GO:0006388">
    <property type="term" value="P:tRNA splicing, via endonucleolytic cleavage and ligation"/>
    <property type="evidence" value="ECO:0007669"/>
    <property type="project" value="UniProtKB-UniRule"/>
</dbReference>
<comment type="function">
    <text evidence="4 5">Removes the 2'-phosphate from RNA via an intermediate in which the phosphate is ADP-ribosylated by NAD followed by a presumed transesterification to release the RNA and generate ADP-ribose 1''-2''-cyclic phosphate (APPR&gt;P). May function as an ADP-ribosylase.</text>
</comment>
<dbReference type="PANTHER" id="PTHR12684:SF2">
    <property type="entry name" value="TRNA 2'-PHOSPHOTRANSFERASE 1"/>
    <property type="match status" value="1"/>
</dbReference>
<accession>A0A221SXJ4</accession>
<evidence type="ECO:0000256" key="1">
    <source>
        <dbReference type="ARBA" id="ARBA00009836"/>
    </source>
</evidence>
<dbReference type="HAMAP" id="MF_00299">
    <property type="entry name" value="KptA"/>
    <property type="match status" value="1"/>
</dbReference>
<gene>
    <name evidence="5" type="primary">kptA</name>
    <name evidence="6" type="ORF">DFI_10270</name>
</gene>
<organism evidence="6 7">
    <name type="scientific">Deinococcus ficus</name>
    <dbReference type="NCBI Taxonomy" id="317577"/>
    <lineage>
        <taxon>Bacteria</taxon>
        <taxon>Thermotogati</taxon>
        <taxon>Deinococcota</taxon>
        <taxon>Deinococci</taxon>
        <taxon>Deinococcales</taxon>
        <taxon>Deinococcaceae</taxon>
        <taxon>Deinococcus</taxon>
    </lineage>
</organism>
<dbReference type="InterPro" id="IPR022928">
    <property type="entry name" value="RNA_2'-PTrans_KptA"/>
</dbReference>
<dbReference type="RefSeq" id="WP_027463044.1">
    <property type="nucleotide sequence ID" value="NZ_CP021081.1"/>
</dbReference>
<comment type="similarity">
    <text evidence="1 5">Belongs to the KptA/TPT1 family.</text>
</comment>
<dbReference type="Gene3D" id="1.10.10.970">
    <property type="entry name" value="RNA 2'-phosphotransferase, Tpt1/KptA family, N-terminal domain"/>
    <property type="match status" value="1"/>
</dbReference>
<dbReference type="InterPro" id="IPR002745">
    <property type="entry name" value="Ptrans_KptA/Tpt1"/>
</dbReference>
<reference evidence="6 7" key="1">
    <citation type="submission" date="2017-05" db="EMBL/GenBank/DDBJ databases">
        <title>The complete genome sequence of Deinococcus ficus isolated from the rhizosphere of the Ficus religiosa L. in Taiwan.</title>
        <authorList>
            <person name="Wu K.-M."/>
            <person name="Liao T.-L."/>
            <person name="Liu Y.-M."/>
            <person name="Young C.-C."/>
            <person name="Tsai S.-F."/>
        </authorList>
    </citation>
    <scope>NUCLEOTIDE SEQUENCE [LARGE SCALE GENOMIC DNA]</scope>
    <source>
        <strain evidence="6 7">CC-FR2-10</strain>
    </source>
</reference>
<protein>
    <recommendedName>
        <fullName evidence="5">Probable RNA 2'-phosphotransferase</fullName>
        <ecNumber evidence="5">2.7.1.-</ecNumber>
    </recommendedName>
</protein>
<dbReference type="STRING" id="317577.GCA_000419625_01855"/>